<dbReference type="SUPFAM" id="SSF52540">
    <property type="entry name" value="P-loop containing nucleoside triphosphate hydrolases"/>
    <property type="match status" value="1"/>
</dbReference>
<evidence type="ECO:0000256" key="10">
    <source>
        <dbReference type="RuleBase" id="RU000578"/>
    </source>
</evidence>
<keyword evidence="5 9" id="KW-0235">DNA replication</keyword>
<dbReference type="GO" id="GO:0005737">
    <property type="term" value="C:cytoplasm"/>
    <property type="evidence" value="ECO:0007669"/>
    <property type="project" value="UniProtKB-SubCell"/>
</dbReference>
<keyword evidence="6 9" id="KW-0547">Nucleotide-binding</keyword>
<feature type="binding site" evidence="9">
    <location>
        <begin position="40"/>
        <end position="47"/>
    </location>
    <ligand>
        <name>ATP</name>
        <dbReference type="ChEBI" id="CHEBI:30616"/>
    </ligand>
</feature>
<dbReference type="InParanoid" id="B4CW13"/>
<protein>
    <recommendedName>
        <fullName evidence="3 9">DNA replication and repair protein RecF</fullName>
    </recommendedName>
</protein>
<keyword evidence="7 9" id="KW-0067">ATP-binding</keyword>
<dbReference type="InterPro" id="IPR042174">
    <property type="entry name" value="RecF_2"/>
</dbReference>
<dbReference type="GO" id="GO:0005524">
    <property type="term" value="F:ATP binding"/>
    <property type="evidence" value="ECO:0007669"/>
    <property type="project" value="UniProtKB-UniRule"/>
</dbReference>
<dbReference type="InterPro" id="IPR001238">
    <property type="entry name" value="DNA-binding_RecF"/>
</dbReference>
<evidence type="ECO:0000256" key="1">
    <source>
        <dbReference type="ARBA" id="ARBA00004496"/>
    </source>
</evidence>
<dbReference type="FunCoup" id="B4CW13">
    <property type="interactions" value="194"/>
</dbReference>
<evidence type="ECO:0000313" key="12">
    <source>
        <dbReference type="EMBL" id="EDY21605.1"/>
    </source>
</evidence>
<organism evidence="12 13">
    <name type="scientific">Chthoniobacter flavus Ellin428</name>
    <dbReference type="NCBI Taxonomy" id="497964"/>
    <lineage>
        <taxon>Bacteria</taxon>
        <taxon>Pseudomonadati</taxon>
        <taxon>Verrucomicrobiota</taxon>
        <taxon>Spartobacteria</taxon>
        <taxon>Chthoniobacterales</taxon>
        <taxon>Chthoniobacteraceae</taxon>
        <taxon>Chthoniobacter</taxon>
    </lineage>
</organism>
<dbReference type="Gene3D" id="3.40.50.300">
    <property type="entry name" value="P-loop containing nucleotide triphosphate hydrolases"/>
    <property type="match status" value="1"/>
</dbReference>
<dbReference type="InterPro" id="IPR003395">
    <property type="entry name" value="RecF/RecN/SMC_N"/>
</dbReference>
<dbReference type="GO" id="GO:0006302">
    <property type="term" value="P:double-strand break repair"/>
    <property type="evidence" value="ECO:0007669"/>
    <property type="project" value="TreeGrafter"/>
</dbReference>
<evidence type="ECO:0000259" key="11">
    <source>
        <dbReference type="Pfam" id="PF02463"/>
    </source>
</evidence>
<dbReference type="PANTHER" id="PTHR32182:SF0">
    <property type="entry name" value="DNA REPLICATION AND REPAIR PROTEIN RECF"/>
    <property type="match status" value="1"/>
</dbReference>
<comment type="subcellular location">
    <subcellularLocation>
        <location evidence="1 9 10">Cytoplasm</location>
    </subcellularLocation>
</comment>
<evidence type="ECO:0000256" key="3">
    <source>
        <dbReference type="ARBA" id="ARBA00020170"/>
    </source>
</evidence>
<dbReference type="InterPro" id="IPR027417">
    <property type="entry name" value="P-loop_NTPase"/>
</dbReference>
<dbReference type="AlphaFoldDB" id="B4CW13"/>
<gene>
    <name evidence="9" type="primary">recF</name>
    <name evidence="12" type="ORF">CfE428DRAFT_0850</name>
</gene>
<dbReference type="Gene3D" id="1.20.1050.90">
    <property type="entry name" value="RecF/RecN/SMC, N-terminal domain"/>
    <property type="match status" value="1"/>
</dbReference>
<evidence type="ECO:0000256" key="5">
    <source>
        <dbReference type="ARBA" id="ARBA00022705"/>
    </source>
</evidence>
<keyword evidence="4 9" id="KW-0963">Cytoplasm</keyword>
<dbReference type="PROSITE" id="PS00617">
    <property type="entry name" value="RECF_1"/>
    <property type="match status" value="1"/>
</dbReference>
<dbReference type="Pfam" id="PF02463">
    <property type="entry name" value="SMC_N"/>
    <property type="match status" value="1"/>
</dbReference>
<feature type="domain" description="RecF/RecN/SMC N-terminal" evidence="11">
    <location>
        <begin position="13"/>
        <end position="336"/>
    </location>
</feature>
<dbReference type="GO" id="GO:0009432">
    <property type="term" value="P:SOS response"/>
    <property type="evidence" value="ECO:0007669"/>
    <property type="project" value="UniProtKB-UniRule"/>
</dbReference>
<evidence type="ECO:0000313" key="13">
    <source>
        <dbReference type="Proteomes" id="UP000005824"/>
    </source>
</evidence>
<dbReference type="PROSITE" id="PS00618">
    <property type="entry name" value="RECF_2"/>
    <property type="match status" value="1"/>
</dbReference>
<keyword evidence="9 10" id="KW-0227">DNA damage</keyword>
<evidence type="ECO:0000256" key="8">
    <source>
        <dbReference type="ARBA" id="ARBA00023125"/>
    </source>
</evidence>
<accession>B4CW13</accession>
<name>B4CW13_9BACT</name>
<keyword evidence="9 10" id="KW-0234">DNA repair</keyword>
<dbReference type="RefSeq" id="WP_006978177.1">
    <property type="nucleotide sequence ID" value="NZ_ABVL01000002.1"/>
</dbReference>
<keyword evidence="8 9" id="KW-0238">DNA-binding</keyword>
<proteinExistence type="inferred from homology"/>
<keyword evidence="13" id="KW-1185">Reference proteome</keyword>
<sequence length="352" mass="39538">MDFQPSTLNSQLLRGLKVRHFRCFDAREVEFAPGLNFIVGPNAHGKTSLLEAACILLRLQSPRITRLAHVIQHERRGFVVDGYFGVRHLQFYFSRERKKLALDEVEQKSAREYLEIGRVVYFANSDIELVRGSGDGRRRFLDFVATQRDGTYRQALRDYERALRSRNLLLKSSSPRWREIAAFDEPLLSAGQRVAAARAKLIEELQPEAEKAHRGISGAREQLQLEYVPGGGEDFPATLAAAHNEDARLRQTSAGPHRDDVRFMLNGQSSSFASEGQQRTLVLALKLGAARLLEQRFESAPVLLLDDIFGELDLDRRAALLAALPASAQKIITTTHLDWLPAEAEASIIRLG</sequence>
<dbReference type="eggNOG" id="COG1195">
    <property type="taxonomic scope" value="Bacteria"/>
</dbReference>
<comment type="similarity">
    <text evidence="2 9 10">Belongs to the RecF family.</text>
</comment>
<evidence type="ECO:0000256" key="2">
    <source>
        <dbReference type="ARBA" id="ARBA00008016"/>
    </source>
</evidence>
<evidence type="ECO:0000256" key="6">
    <source>
        <dbReference type="ARBA" id="ARBA00022741"/>
    </source>
</evidence>
<comment type="caution">
    <text evidence="12">The sequence shown here is derived from an EMBL/GenBank/DDBJ whole genome shotgun (WGS) entry which is preliminary data.</text>
</comment>
<keyword evidence="9 10" id="KW-0742">SOS response</keyword>
<dbReference type="GO" id="GO:0006260">
    <property type="term" value="P:DNA replication"/>
    <property type="evidence" value="ECO:0007669"/>
    <property type="project" value="UniProtKB-UniRule"/>
</dbReference>
<evidence type="ECO:0000256" key="7">
    <source>
        <dbReference type="ARBA" id="ARBA00022840"/>
    </source>
</evidence>
<comment type="function">
    <text evidence="9 10">The RecF protein is involved in DNA metabolism; it is required for DNA replication and normal SOS inducibility. RecF binds preferentially to single-stranded, linear DNA. It also seems to bind ATP.</text>
</comment>
<dbReference type="InterPro" id="IPR018078">
    <property type="entry name" value="DNA-binding_RecF_CS"/>
</dbReference>
<dbReference type="EMBL" id="ABVL01000002">
    <property type="protein sequence ID" value="EDY21605.1"/>
    <property type="molecule type" value="Genomic_DNA"/>
</dbReference>
<dbReference type="GO" id="GO:0003697">
    <property type="term" value="F:single-stranded DNA binding"/>
    <property type="evidence" value="ECO:0007669"/>
    <property type="project" value="UniProtKB-UniRule"/>
</dbReference>
<dbReference type="Proteomes" id="UP000005824">
    <property type="component" value="Unassembled WGS sequence"/>
</dbReference>
<evidence type="ECO:0000256" key="4">
    <source>
        <dbReference type="ARBA" id="ARBA00022490"/>
    </source>
</evidence>
<dbReference type="PANTHER" id="PTHR32182">
    <property type="entry name" value="DNA REPLICATION AND REPAIR PROTEIN RECF"/>
    <property type="match status" value="1"/>
</dbReference>
<dbReference type="STRING" id="497964.CfE428DRAFT_0850"/>
<dbReference type="GO" id="GO:0000731">
    <property type="term" value="P:DNA synthesis involved in DNA repair"/>
    <property type="evidence" value="ECO:0007669"/>
    <property type="project" value="TreeGrafter"/>
</dbReference>
<reference evidence="12 13" key="1">
    <citation type="journal article" date="2011" name="J. Bacteriol.">
        <title>Genome sequence of Chthoniobacter flavus Ellin428, an aerobic heterotrophic soil bacterium.</title>
        <authorList>
            <person name="Kant R."/>
            <person name="van Passel M.W."/>
            <person name="Palva A."/>
            <person name="Lucas S."/>
            <person name="Lapidus A."/>
            <person name="Glavina Del Rio T."/>
            <person name="Dalin E."/>
            <person name="Tice H."/>
            <person name="Bruce D."/>
            <person name="Goodwin L."/>
            <person name="Pitluck S."/>
            <person name="Larimer F.W."/>
            <person name="Land M.L."/>
            <person name="Hauser L."/>
            <person name="Sangwan P."/>
            <person name="de Vos W.M."/>
            <person name="Janssen P.H."/>
            <person name="Smidt H."/>
        </authorList>
    </citation>
    <scope>NUCLEOTIDE SEQUENCE [LARGE SCALE GENOMIC DNA]</scope>
    <source>
        <strain evidence="12 13">Ellin428</strain>
    </source>
</reference>
<dbReference type="HAMAP" id="MF_00365">
    <property type="entry name" value="RecF"/>
    <property type="match status" value="1"/>
</dbReference>
<dbReference type="NCBIfam" id="TIGR00611">
    <property type="entry name" value="recf"/>
    <property type="match status" value="1"/>
</dbReference>
<evidence type="ECO:0000256" key="9">
    <source>
        <dbReference type="HAMAP-Rule" id="MF_00365"/>
    </source>
</evidence>